<accession>A0AA48I383</accession>
<gene>
    <name evidence="3" type="ORF">RsTaC01_0845</name>
</gene>
<dbReference type="SUPFAM" id="SSF52058">
    <property type="entry name" value="L domain-like"/>
    <property type="match status" value="1"/>
</dbReference>
<keyword evidence="2" id="KW-0472">Membrane</keyword>
<evidence type="ECO:0000313" key="3">
    <source>
        <dbReference type="EMBL" id="BED92927.1"/>
    </source>
</evidence>
<keyword evidence="2" id="KW-1133">Transmembrane helix</keyword>
<dbReference type="InterPro" id="IPR026906">
    <property type="entry name" value="LRR_5"/>
</dbReference>
<organism evidence="3">
    <name type="scientific">Candidatus Paraimprobicoccus trichonymphae</name>
    <dbReference type="NCBI Taxonomy" id="3033793"/>
    <lineage>
        <taxon>Bacteria</taxon>
        <taxon>Bacillati</taxon>
        <taxon>Bacillota</taxon>
        <taxon>Clostridia</taxon>
        <taxon>Candidatus Paraimprobicoccus</taxon>
    </lineage>
</organism>
<feature type="region of interest" description="Disordered" evidence="1">
    <location>
        <begin position="303"/>
        <end position="355"/>
    </location>
</feature>
<evidence type="ECO:0000256" key="1">
    <source>
        <dbReference type="SAM" id="MobiDB-lite"/>
    </source>
</evidence>
<dbReference type="AlphaFoldDB" id="A0AA48I383"/>
<dbReference type="Gene3D" id="3.80.10.10">
    <property type="entry name" value="Ribonuclease Inhibitor"/>
    <property type="match status" value="1"/>
</dbReference>
<feature type="compositionally biased region" description="Low complexity" evidence="1">
    <location>
        <begin position="323"/>
        <end position="335"/>
    </location>
</feature>
<protein>
    <submittedName>
        <fullName evidence="3">Leucine-rich repeat protein</fullName>
    </submittedName>
</protein>
<evidence type="ECO:0000256" key="2">
    <source>
        <dbReference type="SAM" id="Phobius"/>
    </source>
</evidence>
<dbReference type="Proteomes" id="UP001335720">
    <property type="component" value="Chromosome"/>
</dbReference>
<dbReference type="KEGG" id="ptrh:RsTaC01_0845"/>
<reference evidence="3" key="1">
    <citation type="journal article" date="2023" name="ISME J.">
        <title>Emergence of putative energy parasites within Clostridia revealed by genome analysis of a novel endosymbiotic clade.</title>
        <authorList>
            <person name="Takahashi K."/>
            <person name="Kuwahara H."/>
            <person name="Horikawa Y."/>
            <person name="Izawa K."/>
            <person name="Kato D."/>
            <person name="Inagaki T."/>
            <person name="Yuki M."/>
            <person name="Ohkuma M."/>
            <person name="Hongoh Y."/>
        </authorList>
    </citation>
    <scope>NUCLEOTIDE SEQUENCE</scope>
    <source>
        <strain evidence="3">RsTa-C01</strain>
    </source>
</reference>
<dbReference type="InterPro" id="IPR032675">
    <property type="entry name" value="LRR_dom_sf"/>
</dbReference>
<dbReference type="EMBL" id="AP027925">
    <property type="protein sequence ID" value="BED92927.1"/>
    <property type="molecule type" value="Genomic_DNA"/>
</dbReference>
<keyword evidence="2" id="KW-0812">Transmembrane</keyword>
<dbReference type="Pfam" id="PF13306">
    <property type="entry name" value="LRR_5"/>
    <property type="match status" value="1"/>
</dbReference>
<sequence length="387" mass="43422">MYKNIYKKIGILNFIFIFLFLGVPVKAITEINYTEESKTMIITGAYENEVSTAIDYELSNNPYSENAEKLIITGISMNYNDFIKIKERLGKGRTFEIDISGITNLLKIPEGGTSGGVLQGLTKLEKVVLGNGLATIAKNTFKYCTLLKEINLEAVKTIGENAFEDCIIKTLDLSNITSIGDNAFKNCSDLLITNLNPNISSFNKTVFQGCSFRIQYMYDEDDITQTEIASSYRTYEYSETTSKDLPLKPGLENRVFTRDKTNNEFEGWYDSLEGGNKIDQIAADTIGTQIVYARWKTAVDVEEPLDISEPESVPPDDKDENSNNENSSADNGNNNEIKDENETVSTVPDSPKTGDKRNKTVLKITVLLAICYLVFVYFYIKNKKTKT</sequence>
<feature type="transmembrane region" description="Helical" evidence="2">
    <location>
        <begin position="361"/>
        <end position="380"/>
    </location>
</feature>
<name>A0AA48I383_9FIRM</name>
<proteinExistence type="predicted"/>